<reference evidence="2" key="1">
    <citation type="submission" date="2023-07" db="EMBL/GenBank/DDBJ databases">
        <authorList>
            <consortium name="AG Swart"/>
            <person name="Singh M."/>
            <person name="Singh A."/>
            <person name="Seah K."/>
            <person name="Emmerich C."/>
        </authorList>
    </citation>
    <scope>NUCLEOTIDE SEQUENCE</scope>
    <source>
        <strain evidence="2">DP1</strain>
    </source>
</reference>
<accession>A0AAD1U3P3</accession>
<comment type="caution">
    <text evidence="2">The sequence shown here is derived from an EMBL/GenBank/DDBJ whole genome shotgun (WGS) entry which is preliminary data.</text>
</comment>
<evidence type="ECO:0000313" key="3">
    <source>
        <dbReference type="Proteomes" id="UP001295684"/>
    </source>
</evidence>
<dbReference type="EMBL" id="CAMPGE010002759">
    <property type="protein sequence ID" value="CAI2361570.1"/>
    <property type="molecule type" value="Genomic_DNA"/>
</dbReference>
<organism evidence="2 3">
    <name type="scientific">Euplotes crassus</name>
    <dbReference type="NCBI Taxonomy" id="5936"/>
    <lineage>
        <taxon>Eukaryota</taxon>
        <taxon>Sar</taxon>
        <taxon>Alveolata</taxon>
        <taxon>Ciliophora</taxon>
        <taxon>Intramacronucleata</taxon>
        <taxon>Spirotrichea</taxon>
        <taxon>Hypotrichia</taxon>
        <taxon>Euplotida</taxon>
        <taxon>Euplotidae</taxon>
        <taxon>Moneuplotes</taxon>
    </lineage>
</organism>
<name>A0AAD1U3P3_EUPCR</name>
<evidence type="ECO:0000256" key="1">
    <source>
        <dbReference type="SAM" id="Phobius"/>
    </source>
</evidence>
<feature type="transmembrane region" description="Helical" evidence="1">
    <location>
        <begin position="315"/>
        <end position="338"/>
    </location>
</feature>
<proteinExistence type="predicted"/>
<feature type="transmembrane region" description="Helical" evidence="1">
    <location>
        <begin position="276"/>
        <end position="294"/>
    </location>
</feature>
<sequence length="654" mass="76711">MEEHNSDFSEDSDDGDNSDEISWVSYGLMASVTMVAYQFFLVYFMNAPSTIIVKITVSLVLGILLFTLESSLKLISYFKYRNAPKNRHRFLSHESATREYDELCIEEENSSNEDTQGYKNSLCRCISSFFKKFNNERYSQGNDCNYSKRKVSYSKSNPSQYEEEKQSRLHQALIKKDNDTSNPYQGVGSCFRALKGSRQNFSNRCSYFASEKNDDSEEASGFRKSKKESFMKSDTDKSLYVHQRILEKIQEQEQQLSEFEEDDDTRTFECFQTCNLAIGAILFSLSHYGFLYCFESRRYYSSSSSRLPDKDLNHTWMYGQTLVMIIVPLIFLMVWKIYKCDKPVWVRMATTLIPFLIILSLVLTSWKIYYELHFFAVYCFEITASIIFAISLTIIKYTQKWKDLEREDSSFTQKSYMQTLRAIIYSELGLSIAFLGLKYIDWYPRIYSEKVFYRSLVWYESLFNPFILLVGGFYLLSIFLLSHMMSQTKEKGSYSIWTPSKIRVSTLLCMKAFESEALILISLFNHSEELDILDMLGMFIFMIALLIMSCDDTSTILMQTIFAQEKPNFETFISERLQLQHPTIERNFEYFVVETDESMLVKHREAVSKHYKEASIQRFSLKFYGINIPNEGVEPNDEKDLIRKGLNEYIERLM</sequence>
<feature type="transmembrane region" description="Helical" evidence="1">
    <location>
        <begin position="23"/>
        <end position="44"/>
    </location>
</feature>
<protein>
    <submittedName>
        <fullName evidence="2">Uncharacterized protein</fullName>
    </submittedName>
</protein>
<dbReference type="Proteomes" id="UP001295684">
    <property type="component" value="Unassembled WGS sequence"/>
</dbReference>
<feature type="transmembrane region" description="Helical" evidence="1">
    <location>
        <begin position="375"/>
        <end position="395"/>
    </location>
</feature>
<feature type="transmembrane region" description="Helical" evidence="1">
    <location>
        <begin position="530"/>
        <end position="548"/>
    </location>
</feature>
<keyword evidence="1" id="KW-1133">Transmembrane helix</keyword>
<keyword evidence="3" id="KW-1185">Reference proteome</keyword>
<feature type="transmembrane region" description="Helical" evidence="1">
    <location>
        <begin position="51"/>
        <end position="68"/>
    </location>
</feature>
<feature type="transmembrane region" description="Helical" evidence="1">
    <location>
        <begin position="344"/>
        <end position="363"/>
    </location>
</feature>
<gene>
    <name evidence="2" type="ORF">ECRASSUSDP1_LOCUS2881</name>
</gene>
<evidence type="ECO:0000313" key="2">
    <source>
        <dbReference type="EMBL" id="CAI2361570.1"/>
    </source>
</evidence>
<dbReference type="AlphaFoldDB" id="A0AAD1U3P3"/>
<keyword evidence="1" id="KW-0472">Membrane</keyword>
<keyword evidence="1" id="KW-0812">Transmembrane</keyword>
<feature type="transmembrane region" description="Helical" evidence="1">
    <location>
        <begin position="462"/>
        <end position="481"/>
    </location>
</feature>